<sequence length="739" mass="82269">MPLTSIPPSENTRSTLSAPPTTLSLPSIYDCPCPRSTSAASQPPTPTTPTIFPPTTCTTSDTSTTDIPTAFSLIASTTNETQSTLPKATTTSPTTTTAAIHSRPGCGHLIPEECLERIFEYLAKDLSSLHSLLLVSKAFFRIAMPLLYACPFDLLESDFKLKDTTKRHAELLYLLLNCNSRSLSATTSASPITRTSSTPSSTLSSAFNSVTDVQEEPEPDHEEGEPGESELSFWERLPPVCERFEAEHQELKSPLVDYLAAYNHHFLCMNLSSTFRILFPNIQRFSPRVPLSCSPPESDLEEGAKPSTAPTTGAGGGTTVTTFTRNAIERSFLLHRPDLVRTISLPIQRLRAFLSVGSKLSRLTRFELYGVTWYFDLDETIKFLTQHGQEFGTIQELKMTGPADVRQLQKPSLVPILRTLKRPRLIDLSRYKEATKDLNNFEIEDLSRLETLLFDLSYVPLPDQLPAPAPPPSPPPQESVSWTRHNEEEAEKDSSSLAMVRRCTRLTHLQIGVQSADAFSWAVNWSQRHRPLMPLKTLNLSSNKTPILKTALEDAVLAFQHTLESIRAVANKLNAVMEPSTLPPSLGWSWTLPRLKSLWIRGEIAAWFEFESLRYCPMLTELNLTLHPYTPPKSDHLNGITLAPNLTSLALVGRWTLSDDVMTRLSQGLPKLTRICLDNCQTDALTTDVLCTALQGMALLEEVEIDLDNDLHDAAKRAMMKSHPDVNFMQWNSLLNAQM</sequence>
<feature type="region of interest" description="Disordered" evidence="1">
    <location>
        <begin position="464"/>
        <end position="496"/>
    </location>
</feature>
<dbReference type="SUPFAM" id="SSF52047">
    <property type="entry name" value="RNI-like"/>
    <property type="match status" value="1"/>
</dbReference>
<gene>
    <name evidence="2" type="ORF">EMPS_02412</name>
</gene>
<dbReference type="AlphaFoldDB" id="A0A9P3H5E0"/>
<dbReference type="EMBL" id="BQFW01000003">
    <property type="protein sequence ID" value="GJJ70063.1"/>
    <property type="molecule type" value="Genomic_DNA"/>
</dbReference>
<keyword evidence="3" id="KW-1185">Reference proteome</keyword>
<reference evidence="2" key="2">
    <citation type="journal article" date="2022" name="Microbiol. Resour. Announc.">
        <title>Whole-Genome Sequence of Entomortierella parvispora E1425, a Mucoromycotan Fungus Associated with Burkholderiaceae-Related Endosymbiotic Bacteria.</title>
        <authorList>
            <person name="Herlambang A."/>
            <person name="Guo Y."/>
            <person name="Takashima Y."/>
            <person name="Narisawa K."/>
            <person name="Ohta H."/>
            <person name="Nishizawa T."/>
        </authorList>
    </citation>
    <scope>NUCLEOTIDE SEQUENCE</scope>
    <source>
        <strain evidence="2">E1425</strain>
    </source>
</reference>
<feature type="compositionally biased region" description="Low complexity" evidence="1">
    <location>
        <begin position="189"/>
        <end position="206"/>
    </location>
</feature>
<comment type="caution">
    <text evidence="2">The sequence shown here is derived from an EMBL/GenBank/DDBJ whole genome shotgun (WGS) entry which is preliminary data.</text>
</comment>
<dbReference type="GO" id="GO:0031146">
    <property type="term" value="P:SCF-dependent proteasomal ubiquitin-dependent protein catabolic process"/>
    <property type="evidence" value="ECO:0007669"/>
    <property type="project" value="TreeGrafter"/>
</dbReference>
<feature type="region of interest" description="Disordered" evidence="1">
    <location>
        <begin position="293"/>
        <end position="319"/>
    </location>
</feature>
<name>A0A9P3H5E0_9FUNG</name>
<organism evidence="2 3">
    <name type="scientific">Entomortierella parvispora</name>
    <dbReference type="NCBI Taxonomy" id="205924"/>
    <lineage>
        <taxon>Eukaryota</taxon>
        <taxon>Fungi</taxon>
        <taxon>Fungi incertae sedis</taxon>
        <taxon>Mucoromycota</taxon>
        <taxon>Mortierellomycotina</taxon>
        <taxon>Mortierellomycetes</taxon>
        <taxon>Mortierellales</taxon>
        <taxon>Mortierellaceae</taxon>
        <taxon>Entomortierella</taxon>
    </lineage>
</organism>
<reference evidence="2" key="1">
    <citation type="submission" date="2021-11" db="EMBL/GenBank/DDBJ databases">
        <authorList>
            <person name="Herlambang A."/>
            <person name="Guo Y."/>
            <person name="Takashima Y."/>
            <person name="Nishizawa T."/>
        </authorList>
    </citation>
    <scope>NUCLEOTIDE SEQUENCE</scope>
    <source>
        <strain evidence="2">E1425</strain>
    </source>
</reference>
<dbReference type="Proteomes" id="UP000827284">
    <property type="component" value="Unassembled WGS sequence"/>
</dbReference>
<feature type="region of interest" description="Disordered" evidence="1">
    <location>
        <begin position="35"/>
        <end position="62"/>
    </location>
</feature>
<dbReference type="GO" id="GO:0019005">
    <property type="term" value="C:SCF ubiquitin ligase complex"/>
    <property type="evidence" value="ECO:0007669"/>
    <property type="project" value="TreeGrafter"/>
</dbReference>
<evidence type="ECO:0000313" key="2">
    <source>
        <dbReference type="EMBL" id="GJJ70063.1"/>
    </source>
</evidence>
<dbReference type="PANTHER" id="PTHR13318">
    <property type="entry name" value="PARTNER OF PAIRED, ISOFORM B-RELATED"/>
    <property type="match status" value="1"/>
</dbReference>
<protein>
    <recommendedName>
        <fullName evidence="4">F-box domain-containing protein</fullName>
    </recommendedName>
</protein>
<feature type="compositionally biased region" description="Acidic residues" evidence="1">
    <location>
        <begin position="213"/>
        <end position="228"/>
    </location>
</feature>
<feature type="compositionally biased region" description="Low complexity" evidence="1">
    <location>
        <begin position="83"/>
        <end position="98"/>
    </location>
</feature>
<evidence type="ECO:0000313" key="3">
    <source>
        <dbReference type="Proteomes" id="UP000827284"/>
    </source>
</evidence>
<dbReference type="OrthoDB" id="2307600at2759"/>
<dbReference type="Gene3D" id="3.80.10.10">
    <property type="entry name" value="Ribonuclease Inhibitor"/>
    <property type="match status" value="1"/>
</dbReference>
<dbReference type="PANTHER" id="PTHR13318:SF190">
    <property type="entry name" value="PARTNER OF PAIRED, ISOFORM B"/>
    <property type="match status" value="1"/>
</dbReference>
<evidence type="ECO:0008006" key="4">
    <source>
        <dbReference type="Google" id="ProtNLM"/>
    </source>
</evidence>
<feature type="region of interest" description="Disordered" evidence="1">
    <location>
        <begin position="79"/>
        <end position="98"/>
    </location>
</feature>
<dbReference type="InterPro" id="IPR032675">
    <property type="entry name" value="LRR_dom_sf"/>
</dbReference>
<evidence type="ECO:0000256" key="1">
    <source>
        <dbReference type="SAM" id="MobiDB-lite"/>
    </source>
</evidence>
<feature type="region of interest" description="Disordered" evidence="1">
    <location>
        <begin position="1"/>
        <end position="23"/>
    </location>
</feature>
<feature type="compositionally biased region" description="Pro residues" evidence="1">
    <location>
        <begin position="464"/>
        <end position="477"/>
    </location>
</feature>
<feature type="region of interest" description="Disordered" evidence="1">
    <location>
        <begin position="189"/>
        <end position="232"/>
    </location>
</feature>
<feature type="compositionally biased region" description="Low complexity" evidence="1">
    <location>
        <begin position="36"/>
        <end position="62"/>
    </location>
</feature>
<accession>A0A9P3H5E0</accession>
<proteinExistence type="predicted"/>